<feature type="signal peptide" evidence="18">
    <location>
        <begin position="1"/>
        <end position="36"/>
    </location>
</feature>
<organism evidence="21 22">
    <name type="scientific">Comamonas terrae</name>
    <dbReference type="NCBI Taxonomy" id="673548"/>
    <lineage>
        <taxon>Bacteria</taxon>
        <taxon>Pseudomonadati</taxon>
        <taxon>Pseudomonadota</taxon>
        <taxon>Betaproteobacteria</taxon>
        <taxon>Burkholderiales</taxon>
        <taxon>Comamonadaceae</taxon>
        <taxon>Comamonas</taxon>
    </lineage>
</organism>
<evidence type="ECO:0000256" key="5">
    <source>
        <dbReference type="ARBA" id="ARBA00022496"/>
    </source>
</evidence>
<feature type="region of interest" description="Disordered" evidence="17">
    <location>
        <begin position="280"/>
        <end position="299"/>
    </location>
</feature>
<keyword evidence="12 21" id="KW-0675">Receptor</keyword>
<keyword evidence="6 14" id="KW-0812">Transmembrane</keyword>
<evidence type="ECO:0000256" key="6">
    <source>
        <dbReference type="ARBA" id="ARBA00022692"/>
    </source>
</evidence>
<feature type="domain" description="TonB-dependent receptor plug" evidence="20">
    <location>
        <begin position="79"/>
        <end position="178"/>
    </location>
</feature>
<dbReference type="Pfam" id="PF00593">
    <property type="entry name" value="TonB_dep_Rec_b-barrel"/>
    <property type="match status" value="1"/>
</dbReference>
<evidence type="ECO:0000256" key="14">
    <source>
        <dbReference type="PROSITE-ProRule" id="PRU01360"/>
    </source>
</evidence>
<dbReference type="PANTHER" id="PTHR32552:SF82">
    <property type="entry name" value="FCUA PROTEIN"/>
    <property type="match status" value="1"/>
</dbReference>
<evidence type="ECO:0000256" key="16">
    <source>
        <dbReference type="RuleBase" id="RU003357"/>
    </source>
</evidence>
<dbReference type="InterPro" id="IPR010105">
    <property type="entry name" value="TonB_sidphr_rcpt"/>
</dbReference>
<comment type="caution">
    <text evidence="21">The sequence shown here is derived from an EMBL/GenBank/DDBJ whole genome shotgun (WGS) entry which is preliminary data.</text>
</comment>
<proteinExistence type="inferred from homology"/>
<dbReference type="NCBIfam" id="TIGR01783">
    <property type="entry name" value="TonB-siderophor"/>
    <property type="match status" value="1"/>
</dbReference>
<keyword evidence="5" id="KW-0410">Iron transport</keyword>
<keyword evidence="10 16" id="KW-0798">TonB box</keyword>
<feature type="chain" id="PRO_5047306062" evidence="18">
    <location>
        <begin position="37"/>
        <end position="721"/>
    </location>
</feature>
<accession>A0ABW5UI89</accession>
<reference evidence="22" key="1">
    <citation type="journal article" date="2019" name="Int. J. Syst. Evol. Microbiol.">
        <title>The Global Catalogue of Microorganisms (GCM) 10K type strain sequencing project: providing services to taxonomists for standard genome sequencing and annotation.</title>
        <authorList>
            <consortium name="The Broad Institute Genomics Platform"/>
            <consortium name="The Broad Institute Genome Sequencing Center for Infectious Disease"/>
            <person name="Wu L."/>
            <person name="Ma J."/>
        </authorList>
    </citation>
    <scope>NUCLEOTIDE SEQUENCE [LARGE SCALE GENOMIC DNA]</scope>
    <source>
        <strain evidence="22">TISTR 1906</strain>
    </source>
</reference>
<feature type="short sequence motif" description="TonB C-terminal box" evidence="15">
    <location>
        <begin position="704"/>
        <end position="721"/>
    </location>
</feature>
<keyword evidence="22" id="KW-1185">Reference proteome</keyword>
<dbReference type="SUPFAM" id="SSF56935">
    <property type="entry name" value="Porins"/>
    <property type="match status" value="1"/>
</dbReference>
<evidence type="ECO:0000256" key="13">
    <source>
        <dbReference type="ARBA" id="ARBA00023237"/>
    </source>
</evidence>
<dbReference type="Gene3D" id="2.170.130.10">
    <property type="entry name" value="TonB-dependent receptor, plug domain"/>
    <property type="match status" value="1"/>
</dbReference>
<evidence type="ECO:0000259" key="19">
    <source>
        <dbReference type="Pfam" id="PF00593"/>
    </source>
</evidence>
<dbReference type="InterPro" id="IPR037066">
    <property type="entry name" value="Plug_dom_sf"/>
</dbReference>
<comment type="subcellular location">
    <subcellularLocation>
        <location evidence="1 14">Cell outer membrane</location>
        <topology evidence="1 14">Multi-pass membrane protein</topology>
    </subcellularLocation>
</comment>
<evidence type="ECO:0000313" key="22">
    <source>
        <dbReference type="Proteomes" id="UP001597463"/>
    </source>
</evidence>
<evidence type="ECO:0000256" key="12">
    <source>
        <dbReference type="ARBA" id="ARBA00023170"/>
    </source>
</evidence>
<dbReference type="InterPro" id="IPR039426">
    <property type="entry name" value="TonB-dep_rcpt-like"/>
</dbReference>
<evidence type="ECO:0000256" key="2">
    <source>
        <dbReference type="ARBA" id="ARBA00009810"/>
    </source>
</evidence>
<keyword evidence="13 14" id="KW-0998">Cell outer membrane</keyword>
<evidence type="ECO:0000256" key="9">
    <source>
        <dbReference type="ARBA" id="ARBA00023065"/>
    </source>
</evidence>
<evidence type="ECO:0000256" key="4">
    <source>
        <dbReference type="ARBA" id="ARBA00022452"/>
    </source>
</evidence>
<dbReference type="InterPro" id="IPR010917">
    <property type="entry name" value="TonB_rcpt_CS"/>
</dbReference>
<dbReference type="Proteomes" id="UP001597463">
    <property type="component" value="Unassembled WGS sequence"/>
</dbReference>
<evidence type="ECO:0000256" key="8">
    <source>
        <dbReference type="ARBA" id="ARBA00023004"/>
    </source>
</evidence>
<dbReference type="PROSITE" id="PS52016">
    <property type="entry name" value="TONB_DEPENDENT_REC_3"/>
    <property type="match status" value="1"/>
</dbReference>
<dbReference type="Pfam" id="PF07715">
    <property type="entry name" value="Plug"/>
    <property type="match status" value="1"/>
</dbReference>
<dbReference type="PANTHER" id="PTHR32552">
    <property type="entry name" value="FERRICHROME IRON RECEPTOR-RELATED"/>
    <property type="match status" value="1"/>
</dbReference>
<evidence type="ECO:0000256" key="1">
    <source>
        <dbReference type="ARBA" id="ARBA00004571"/>
    </source>
</evidence>
<dbReference type="InterPro" id="IPR000531">
    <property type="entry name" value="Beta-barrel_TonB"/>
</dbReference>
<dbReference type="Gene3D" id="2.40.170.20">
    <property type="entry name" value="TonB-dependent receptor, beta-barrel domain"/>
    <property type="match status" value="1"/>
</dbReference>
<keyword evidence="3 14" id="KW-0813">Transport</keyword>
<keyword evidence="8" id="KW-0408">Iron</keyword>
<evidence type="ECO:0000256" key="10">
    <source>
        <dbReference type="ARBA" id="ARBA00023077"/>
    </source>
</evidence>
<name>A0ABW5UI89_9BURK</name>
<evidence type="ECO:0000256" key="15">
    <source>
        <dbReference type="PROSITE-ProRule" id="PRU10144"/>
    </source>
</evidence>
<protein>
    <submittedName>
        <fullName evidence="21">TonB-dependent siderophore receptor</fullName>
    </submittedName>
</protein>
<sequence length="721" mass="78581">MKSRHSAACPLRTAAPRPLHTPLLLACSLACGAVQAQTERTDAPTLGEVQVQASSMADLPGLALDRPVNNGALGQRTALETPFSSANISADIIEQTAPGKLGDLFFADASVSDNSSTSGGWASYLSVRGLDMDWQNSFRIDGHPFISYATLLPYEHMEQVDLLKGATGFLYGFGSPGGLINYVTKKPTGEPVRNVGLGFSGKSLWRANADIGGRAGEDGRFGYRLNLSHESGEAANTSRQRRNAVSLALDAKLTSDLSWELQSLFQKRRVSDMEPTITTSSLAGRNLPQPVANDDGRMVGPGNFSDNEFKYVSTGIKYRLAQDWQLSGSYSHSSTRTQRNESVISLLDSAGNYRNFRSDYGEAYQTNQFEALLQGRLQTGAVRHQIVVGASWQQQRNDYSAAGTYEEVGLGNLNQANRYAYYSPTGLDGLGLYRAADITQRAIFASDTLEFSQQWSVLAGLRYNSYQQRQYDTTGAETSRYEKSGTATPTLALMYRFAPQSMAYASYMEALVPGSIVADRSLSNYRALLNPLKTRQYEMGIKTVQPNWSATAALFRIEKPSEYSDGTTMRQDGQSTYQGLELAGAVKLARQWSLGGNLMLLDSEYGRGNAAIDGNRIAGAPRYVATAQLGYHVPQLPGLQLTAGIKHTGNTMLDAANQLQVAGYSLLNLGANYETVIAGKSTTLRVMLSNATNRKYWAYQYANYIKAGDPRSINLSATVRF</sequence>
<keyword evidence="4 14" id="KW-1134">Transmembrane beta strand</keyword>
<keyword evidence="7 18" id="KW-0732">Signal</keyword>
<evidence type="ECO:0000259" key="20">
    <source>
        <dbReference type="Pfam" id="PF07715"/>
    </source>
</evidence>
<evidence type="ECO:0000256" key="11">
    <source>
        <dbReference type="ARBA" id="ARBA00023136"/>
    </source>
</evidence>
<keyword evidence="11 14" id="KW-0472">Membrane</keyword>
<gene>
    <name evidence="21" type="ORF">ACFSW6_04165</name>
</gene>
<dbReference type="PROSITE" id="PS01156">
    <property type="entry name" value="TONB_DEPENDENT_REC_2"/>
    <property type="match status" value="1"/>
</dbReference>
<dbReference type="CDD" id="cd01347">
    <property type="entry name" value="ligand_gated_channel"/>
    <property type="match status" value="1"/>
</dbReference>
<evidence type="ECO:0000256" key="3">
    <source>
        <dbReference type="ARBA" id="ARBA00022448"/>
    </source>
</evidence>
<comment type="similarity">
    <text evidence="2 14 16">Belongs to the TonB-dependent receptor family.</text>
</comment>
<evidence type="ECO:0000256" key="17">
    <source>
        <dbReference type="SAM" id="MobiDB-lite"/>
    </source>
</evidence>
<dbReference type="InterPro" id="IPR012910">
    <property type="entry name" value="Plug_dom"/>
</dbReference>
<evidence type="ECO:0000256" key="18">
    <source>
        <dbReference type="SAM" id="SignalP"/>
    </source>
</evidence>
<dbReference type="RefSeq" id="WP_066480184.1">
    <property type="nucleotide sequence ID" value="NZ_BCNT01000011.1"/>
</dbReference>
<evidence type="ECO:0000313" key="21">
    <source>
        <dbReference type="EMBL" id="MFD2753272.1"/>
    </source>
</evidence>
<dbReference type="InterPro" id="IPR036942">
    <property type="entry name" value="Beta-barrel_TonB_sf"/>
</dbReference>
<feature type="domain" description="TonB-dependent receptor-like beta-barrel" evidence="19">
    <location>
        <begin position="298"/>
        <end position="689"/>
    </location>
</feature>
<dbReference type="EMBL" id="JBHUMV010000002">
    <property type="protein sequence ID" value="MFD2753272.1"/>
    <property type="molecule type" value="Genomic_DNA"/>
</dbReference>
<evidence type="ECO:0000256" key="7">
    <source>
        <dbReference type="ARBA" id="ARBA00022729"/>
    </source>
</evidence>
<keyword evidence="9" id="KW-0406">Ion transport</keyword>